<reference evidence="1 2" key="1">
    <citation type="submission" date="2024-11" db="EMBL/GenBank/DDBJ databases">
        <title>A near-complete genome assembly of Cinchona calisaya.</title>
        <authorList>
            <person name="Lian D.C."/>
            <person name="Zhao X.W."/>
            <person name="Wei L."/>
        </authorList>
    </citation>
    <scope>NUCLEOTIDE SEQUENCE [LARGE SCALE GENOMIC DNA]</scope>
    <source>
        <tissue evidence="1">Nenye</tissue>
    </source>
</reference>
<name>A0ABD2ZG32_9GENT</name>
<dbReference type="EMBL" id="JBJUIK010000009">
    <property type="protein sequence ID" value="KAL3518414.1"/>
    <property type="molecule type" value="Genomic_DNA"/>
</dbReference>
<keyword evidence="2" id="KW-1185">Reference proteome</keyword>
<sequence length="113" mass="12716">MLIASLFPRPGAVYAPQSLQFKQPVYIGEEITGFPRNVSKMEILWLLMTRPQQSYLLSLWNGSDPGPKEGEITCLSTQIIKKIDLVSVALHDLLQQKVSTYQLRGTFRAHSLA</sequence>
<gene>
    <name evidence="1" type="ORF">ACH5RR_021003</name>
</gene>
<protein>
    <submittedName>
        <fullName evidence="1">Uncharacterized protein</fullName>
    </submittedName>
</protein>
<proteinExistence type="predicted"/>
<organism evidence="1 2">
    <name type="scientific">Cinchona calisaya</name>
    <dbReference type="NCBI Taxonomy" id="153742"/>
    <lineage>
        <taxon>Eukaryota</taxon>
        <taxon>Viridiplantae</taxon>
        <taxon>Streptophyta</taxon>
        <taxon>Embryophyta</taxon>
        <taxon>Tracheophyta</taxon>
        <taxon>Spermatophyta</taxon>
        <taxon>Magnoliopsida</taxon>
        <taxon>eudicotyledons</taxon>
        <taxon>Gunneridae</taxon>
        <taxon>Pentapetalae</taxon>
        <taxon>asterids</taxon>
        <taxon>lamiids</taxon>
        <taxon>Gentianales</taxon>
        <taxon>Rubiaceae</taxon>
        <taxon>Cinchonoideae</taxon>
        <taxon>Cinchoneae</taxon>
        <taxon>Cinchona</taxon>
    </lineage>
</organism>
<dbReference type="AlphaFoldDB" id="A0ABD2ZG32"/>
<evidence type="ECO:0000313" key="1">
    <source>
        <dbReference type="EMBL" id="KAL3518414.1"/>
    </source>
</evidence>
<dbReference type="Proteomes" id="UP001630127">
    <property type="component" value="Unassembled WGS sequence"/>
</dbReference>
<evidence type="ECO:0000313" key="2">
    <source>
        <dbReference type="Proteomes" id="UP001630127"/>
    </source>
</evidence>
<comment type="caution">
    <text evidence="1">The sequence shown here is derived from an EMBL/GenBank/DDBJ whole genome shotgun (WGS) entry which is preliminary data.</text>
</comment>
<accession>A0ABD2ZG32</accession>